<dbReference type="Pfam" id="PF00196">
    <property type="entry name" value="GerE"/>
    <property type="match status" value="1"/>
</dbReference>
<dbReference type="PANTHER" id="PTHR44688">
    <property type="entry name" value="DNA-BINDING TRANSCRIPTIONAL ACTIVATOR DEVR_DOSR"/>
    <property type="match status" value="1"/>
</dbReference>
<evidence type="ECO:0000256" key="3">
    <source>
        <dbReference type="ARBA" id="ARBA00023163"/>
    </source>
</evidence>
<reference evidence="5 6" key="1">
    <citation type="submission" date="2019-04" db="EMBL/GenBank/DDBJ databases">
        <title>Azoarcus nasutitermitis sp. nov. isolated from termite nest.</title>
        <authorList>
            <person name="Lin S.-Y."/>
            <person name="Hameed A."/>
            <person name="Hsu Y.-H."/>
            <person name="Young C.-C."/>
        </authorList>
    </citation>
    <scope>NUCLEOTIDE SEQUENCE [LARGE SCALE GENOMIC DNA]</scope>
    <source>
        <strain evidence="5 6">CC-YHH838</strain>
    </source>
</reference>
<evidence type="ECO:0000259" key="4">
    <source>
        <dbReference type="PROSITE" id="PS50043"/>
    </source>
</evidence>
<dbReference type="PROSITE" id="PS50043">
    <property type="entry name" value="HTH_LUXR_2"/>
    <property type="match status" value="1"/>
</dbReference>
<evidence type="ECO:0000313" key="5">
    <source>
        <dbReference type="EMBL" id="THF63629.1"/>
    </source>
</evidence>
<dbReference type="Pfam" id="PF03472">
    <property type="entry name" value="Autoind_bind"/>
    <property type="match status" value="1"/>
</dbReference>
<gene>
    <name evidence="5" type="ORF">E6C76_13625</name>
</gene>
<proteinExistence type="predicted"/>
<evidence type="ECO:0000313" key="6">
    <source>
        <dbReference type="Proteomes" id="UP000308430"/>
    </source>
</evidence>
<keyword evidence="6" id="KW-1185">Reference proteome</keyword>
<keyword evidence="2" id="KW-0238">DNA-binding</keyword>
<organism evidence="5 6">
    <name type="scientific">Pseudothauera nasutitermitis</name>
    <dbReference type="NCBI Taxonomy" id="2565930"/>
    <lineage>
        <taxon>Bacteria</taxon>
        <taxon>Pseudomonadati</taxon>
        <taxon>Pseudomonadota</taxon>
        <taxon>Betaproteobacteria</taxon>
        <taxon>Rhodocyclales</taxon>
        <taxon>Zoogloeaceae</taxon>
        <taxon>Pseudothauera</taxon>
    </lineage>
</organism>
<dbReference type="InterPro" id="IPR036693">
    <property type="entry name" value="TF_LuxR_autoind-bd_dom_sf"/>
</dbReference>
<dbReference type="InterPro" id="IPR036388">
    <property type="entry name" value="WH-like_DNA-bd_sf"/>
</dbReference>
<dbReference type="OrthoDB" id="9774661at2"/>
<accession>A0A4S4AUJ5</accession>
<name>A0A4S4AUJ5_9RHOO</name>
<dbReference type="GO" id="GO:0003677">
    <property type="term" value="F:DNA binding"/>
    <property type="evidence" value="ECO:0007669"/>
    <property type="project" value="UniProtKB-KW"/>
</dbReference>
<dbReference type="SUPFAM" id="SSF46894">
    <property type="entry name" value="C-terminal effector domain of the bipartite response regulators"/>
    <property type="match status" value="1"/>
</dbReference>
<dbReference type="RefSeq" id="WP_136348790.1">
    <property type="nucleotide sequence ID" value="NZ_SSOC01000005.1"/>
</dbReference>
<protein>
    <submittedName>
        <fullName evidence="5">LuxR family transcriptional regulator</fullName>
    </submittedName>
</protein>
<keyword evidence="1" id="KW-0805">Transcription regulation</keyword>
<dbReference type="PANTHER" id="PTHR44688:SF16">
    <property type="entry name" value="DNA-BINDING TRANSCRIPTIONAL ACTIVATOR DEVR_DOSR"/>
    <property type="match status" value="1"/>
</dbReference>
<dbReference type="EMBL" id="SSOC01000005">
    <property type="protein sequence ID" value="THF63629.1"/>
    <property type="molecule type" value="Genomic_DNA"/>
</dbReference>
<evidence type="ECO:0000256" key="2">
    <source>
        <dbReference type="ARBA" id="ARBA00023125"/>
    </source>
</evidence>
<dbReference type="GO" id="GO:0006355">
    <property type="term" value="P:regulation of DNA-templated transcription"/>
    <property type="evidence" value="ECO:0007669"/>
    <property type="project" value="InterPro"/>
</dbReference>
<dbReference type="InterPro" id="IPR000792">
    <property type="entry name" value="Tscrpt_reg_LuxR_C"/>
</dbReference>
<dbReference type="Gene3D" id="1.10.10.10">
    <property type="entry name" value="Winged helix-like DNA-binding domain superfamily/Winged helix DNA-binding domain"/>
    <property type="match status" value="1"/>
</dbReference>
<dbReference type="SMART" id="SM00421">
    <property type="entry name" value="HTH_LUXR"/>
    <property type="match status" value="1"/>
</dbReference>
<dbReference type="Gene3D" id="3.30.450.80">
    <property type="entry name" value="Transcription factor LuxR-like, autoinducer-binding domain"/>
    <property type="match status" value="1"/>
</dbReference>
<dbReference type="InterPro" id="IPR016032">
    <property type="entry name" value="Sig_transdc_resp-reg_C-effctor"/>
</dbReference>
<feature type="domain" description="HTH luxR-type" evidence="4">
    <location>
        <begin position="171"/>
        <end position="236"/>
    </location>
</feature>
<dbReference type="AlphaFoldDB" id="A0A4S4AUJ5"/>
<sequence length="240" mass="26721">MTAYLAKYRDYLEVLASPDMDELLARTQKLVKFLDFDHFMFGGHIHTGHGEPQAVHYGTYPAAWIERYRSNNYHLVDPCFAHMQHHVHPVPWARESFVGPDAQEMLEEASSFGVVSGGFSPLPCHALGNFGFGIARGDSRPGASARAAAHLPEMHMLASYFLESFRSIQKHASQPVALTARERQCLVHAANGLRDGEIAAKLRISTRTVFFHLNNARTKLRADNRSQMVAKSVILGIVAP</sequence>
<dbReference type="InterPro" id="IPR005143">
    <property type="entry name" value="TF_LuxR_autoind-bd_dom"/>
</dbReference>
<dbReference type="SUPFAM" id="SSF75516">
    <property type="entry name" value="Pheromone-binding domain of LuxR-like quorum-sensing transcription factors"/>
    <property type="match status" value="1"/>
</dbReference>
<dbReference type="CDD" id="cd06170">
    <property type="entry name" value="LuxR_C_like"/>
    <property type="match status" value="1"/>
</dbReference>
<keyword evidence="3" id="KW-0804">Transcription</keyword>
<evidence type="ECO:0000256" key="1">
    <source>
        <dbReference type="ARBA" id="ARBA00023015"/>
    </source>
</evidence>
<dbReference type="Proteomes" id="UP000308430">
    <property type="component" value="Unassembled WGS sequence"/>
</dbReference>
<dbReference type="PRINTS" id="PR00038">
    <property type="entry name" value="HTHLUXR"/>
</dbReference>
<comment type="caution">
    <text evidence="5">The sequence shown here is derived from an EMBL/GenBank/DDBJ whole genome shotgun (WGS) entry which is preliminary data.</text>
</comment>